<dbReference type="Gene3D" id="2.60.40.550">
    <property type="entry name" value="Ecotin"/>
    <property type="match status" value="1"/>
</dbReference>
<feature type="chain" id="PRO_5024913752" evidence="2">
    <location>
        <begin position="27"/>
        <end position="170"/>
    </location>
</feature>
<evidence type="ECO:0000313" key="4">
    <source>
        <dbReference type="Proteomes" id="UP000326921"/>
    </source>
</evidence>
<dbReference type="KEGG" id="sphe:GFH32_01155"/>
<dbReference type="Proteomes" id="UP000326921">
    <property type="component" value="Chromosome"/>
</dbReference>
<dbReference type="RefSeq" id="WP_153509338.1">
    <property type="nucleotide sequence ID" value="NZ_CP045652.1"/>
</dbReference>
<reference evidence="3 4" key="1">
    <citation type="submission" date="2019-10" db="EMBL/GenBank/DDBJ databases">
        <authorList>
            <person name="Dong K."/>
        </authorList>
    </citation>
    <scope>NUCLEOTIDE SEQUENCE [LARGE SCALE GENOMIC DNA]</scope>
    <source>
        <strain evidence="4">dk4302</strain>
    </source>
</reference>
<keyword evidence="2" id="KW-0732">Signal</keyword>
<dbReference type="Pfam" id="PF03974">
    <property type="entry name" value="Ecotin"/>
    <property type="match status" value="1"/>
</dbReference>
<dbReference type="InterPro" id="IPR005658">
    <property type="entry name" value="Prot_inh_ecotin"/>
</dbReference>
<organism evidence="3 4">
    <name type="scientific">Sphingobacterium zhuxiongii</name>
    <dbReference type="NCBI Taxonomy" id="2662364"/>
    <lineage>
        <taxon>Bacteria</taxon>
        <taxon>Pseudomonadati</taxon>
        <taxon>Bacteroidota</taxon>
        <taxon>Sphingobacteriia</taxon>
        <taxon>Sphingobacteriales</taxon>
        <taxon>Sphingobacteriaceae</taxon>
        <taxon>Sphingobacterium</taxon>
    </lineage>
</organism>
<name>A0A5Q0Q6N5_9SPHI</name>
<comment type="similarity">
    <text evidence="1">Belongs to the protease inhibitor I11 (ecotin) family.</text>
</comment>
<sequence length="170" mass="19380">MVKRKIFQLFAIILVAITFVGSTAVAQETISKVNTDIFPKAEKGYKKMIIEVPYSDQDQSKRIEFNIGKYMEVDGCNHFALQGSVEKKDLQGWGYEYYVFKTDGAVIGTQMGCPDLPKRNLFVSAQPTMLRYNGKMPIVIYVPEEYSVQFKIYTASPEVYQAAEEMQKTK</sequence>
<evidence type="ECO:0000313" key="3">
    <source>
        <dbReference type="EMBL" id="QGA25016.1"/>
    </source>
</evidence>
<evidence type="ECO:0000256" key="1">
    <source>
        <dbReference type="ARBA" id="ARBA00010558"/>
    </source>
</evidence>
<feature type="signal peptide" evidence="2">
    <location>
        <begin position="1"/>
        <end position="26"/>
    </location>
</feature>
<proteinExistence type="inferred from homology"/>
<gene>
    <name evidence="3" type="ORF">GFH32_01155</name>
</gene>
<evidence type="ECO:0000256" key="2">
    <source>
        <dbReference type="SAM" id="SignalP"/>
    </source>
</evidence>
<keyword evidence="4" id="KW-1185">Reference proteome</keyword>
<dbReference type="EMBL" id="CP045652">
    <property type="protein sequence ID" value="QGA25016.1"/>
    <property type="molecule type" value="Genomic_DNA"/>
</dbReference>
<dbReference type="PANTHER" id="PTHR35890">
    <property type="match status" value="1"/>
</dbReference>
<dbReference type="PANTHER" id="PTHR35890:SF3">
    <property type="entry name" value="ECOTIN"/>
    <property type="match status" value="1"/>
</dbReference>
<dbReference type="GO" id="GO:0004867">
    <property type="term" value="F:serine-type endopeptidase inhibitor activity"/>
    <property type="evidence" value="ECO:0007669"/>
    <property type="project" value="InterPro"/>
</dbReference>
<protein>
    <submittedName>
        <fullName evidence="3">Proteinase inhibitor</fullName>
    </submittedName>
</protein>
<accession>A0A5Q0Q6N5</accession>
<dbReference type="AlphaFoldDB" id="A0A5Q0Q6N5"/>
<dbReference type="SUPFAM" id="SSF49772">
    <property type="entry name" value="Ecotin, trypsin inhibitor"/>
    <property type="match status" value="1"/>
</dbReference>
<dbReference type="InterPro" id="IPR036198">
    <property type="entry name" value="Ecotin_sf"/>
</dbReference>